<dbReference type="SUPFAM" id="SSF103473">
    <property type="entry name" value="MFS general substrate transporter"/>
    <property type="match status" value="1"/>
</dbReference>
<evidence type="ECO:0000256" key="4">
    <source>
        <dbReference type="ARBA" id="ARBA00022692"/>
    </source>
</evidence>
<dbReference type="InterPro" id="IPR020846">
    <property type="entry name" value="MFS_dom"/>
</dbReference>
<evidence type="ECO:0000256" key="7">
    <source>
        <dbReference type="SAM" id="Phobius"/>
    </source>
</evidence>
<dbReference type="Gene3D" id="1.20.1250.20">
    <property type="entry name" value="MFS general substrate transporter like domains"/>
    <property type="match status" value="2"/>
</dbReference>
<evidence type="ECO:0000256" key="5">
    <source>
        <dbReference type="ARBA" id="ARBA00022989"/>
    </source>
</evidence>
<feature type="transmembrane region" description="Helical" evidence="7">
    <location>
        <begin position="7"/>
        <end position="31"/>
    </location>
</feature>
<feature type="transmembrane region" description="Helical" evidence="7">
    <location>
        <begin position="323"/>
        <end position="344"/>
    </location>
</feature>
<keyword evidence="5 7" id="KW-1133">Transmembrane helix</keyword>
<feature type="transmembrane region" description="Helical" evidence="7">
    <location>
        <begin position="356"/>
        <end position="374"/>
    </location>
</feature>
<sequence length="599" mass="65079">MIITLLPLITLFISFFILMLGFGLIGILLPVRMGMEGMSTDTIGLVLSMYAVGMLMGGLYCRRLISRVGHIRIFSASAALSAIAILACSLTMNEWIWGAMRMLMGFCIACAFAVIDGWLSEASSDKTRGRILATSQVVVMAAIFCGQFLLNLAPPTSQTIFIVAGMLLCLALIPLIMSRRVGPVIHETHGMSFKQLLTLSPLGVVSCFFGGLLYSAMVNMLPVFAANYDISGFELTLYMASAILGAFLLQFPVGMLSDRFDRRTVLFYLLVVNIVATLIIPWGAQNQWLSIMMLTTAISTGIFTCLYPMSISETFDKVQRSDMAAAMGGLLSIYALGSIFGPLSSSIVMKHLGHDALFAFLVCSEVFLLIFVVYRMRVSAPLPIEDQENFVMQTSAGAPLLELDPRTHYYVDTPLNLEAQVAITIAESSPAAAVNMVKQIALTSPEKAAVLVSALSQVDDIDVARLFTAITRVAPDLSLEIAEALASNAPDHASELVAWMVEHQPEKLADIVAELANQFPAYKQEEFDQLRPADADAYHESATELVTHFAEFQPEQAMDVAAAVIETMPDMASEVVDILHDADNMENELSSGVGDKPQS</sequence>
<keyword evidence="10" id="KW-1185">Reference proteome</keyword>
<keyword evidence="3" id="KW-1003">Cell membrane</keyword>
<protein>
    <submittedName>
        <fullName evidence="9">Predicted arabinose efflux permease, MFS family</fullName>
    </submittedName>
</protein>
<dbReference type="AlphaFoldDB" id="A0A1I2UBU8"/>
<evidence type="ECO:0000256" key="3">
    <source>
        <dbReference type="ARBA" id="ARBA00022475"/>
    </source>
</evidence>
<feature type="transmembrane region" description="Helical" evidence="7">
    <location>
        <begin position="131"/>
        <end position="150"/>
    </location>
</feature>
<reference evidence="10" key="1">
    <citation type="submission" date="2016-10" db="EMBL/GenBank/DDBJ databases">
        <authorList>
            <person name="Varghese N."/>
            <person name="Submissions S."/>
        </authorList>
    </citation>
    <scope>NUCLEOTIDE SEQUENCE [LARGE SCALE GENOMIC DNA]</scope>
    <source>
        <strain evidence="10">CGMCC 1.10971</strain>
    </source>
</reference>
<dbReference type="STRING" id="1045558.SAMN05216175_11282"/>
<dbReference type="Proteomes" id="UP000198623">
    <property type="component" value="Unassembled WGS sequence"/>
</dbReference>
<evidence type="ECO:0000259" key="8">
    <source>
        <dbReference type="PROSITE" id="PS50850"/>
    </source>
</evidence>
<dbReference type="PROSITE" id="PS50850">
    <property type="entry name" value="MFS"/>
    <property type="match status" value="1"/>
</dbReference>
<evidence type="ECO:0000313" key="10">
    <source>
        <dbReference type="Proteomes" id="UP000198623"/>
    </source>
</evidence>
<feature type="transmembrane region" description="Helical" evidence="7">
    <location>
        <begin position="43"/>
        <end position="61"/>
    </location>
</feature>
<organism evidence="9 10">
    <name type="scientific">Neptunomonas qingdaonensis</name>
    <dbReference type="NCBI Taxonomy" id="1045558"/>
    <lineage>
        <taxon>Bacteria</taxon>
        <taxon>Pseudomonadati</taxon>
        <taxon>Pseudomonadota</taxon>
        <taxon>Gammaproteobacteria</taxon>
        <taxon>Oceanospirillales</taxon>
        <taxon>Oceanospirillaceae</taxon>
        <taxon>Neptunomonas</taxon>
    </lineage>
</organism>
<feature type="transmembrane region" description="Helical" evidence="7">
    <location>
        <begin position="98"/>
        <end position="119"/>
    </location>
</feature>
<dbReference type="InterPro" id="IPR036259">
    <property type="entry name" value="MFS_trans_sf"/>
</dbReference>
<name>A0A1I2UBU8_9GAMM</name>
<feature type="transmembrane region" description="Helical" evidence="7">
    <location>
        <begin position="235"/>
        <end position="253"/>
    </location>
</feature>
<feature type="transmembrane region" description="Helical" evidence="7">
    <location>
        <begin position="156"/>
        <end position="176"/>
    </location>
</feature>
<dbReference type="InterPro" id="IPR047200">
    <property type="entry name" value="MFS_YcaD-like"/>
</dbReference>
<keyword evidence="4 7" id="KW-0812">Transmembrane</keyword>
<evidence type="ECO:0000256" key="1">
    <source>
        <dbReference type="ARBA" id="ARBA00004651"/>
    </source>
</evidence>
<dbReference type="InterPro" id="IPR011701">
    <property type="entry name" value="MFS"/>
</dbReference>
<keyword evidence="2" id="KW-0813">Transport</keyword>
<dbReference type="PANTHER" id="PTHR23521">
    <property type="entry name" value="TRANSPORTER MFS SUPERFAMILY"/>
    <property type="match status" value="1"/>
</dbReference>
<dbReference type="OrthoDB" id="9810614at2"/>
<dbReference type="GO" id="GO:0022857">
    <property type="term" value="F:transmembrane transporter activity"/>
    <property type="evidence" value="ECO:0007669"/>
    <property type="project" value="InterPro"/>
</dbReference>
<feature type="transmembrane region" description="Helical" evidence="7">
    <location>
        <begin position="73"/>
        <end position="92"/>
    </location>
</feature>
<gene>
    <name evidence="9" type="ORF">SAMN05216175_11282</name>
</gene>
<dbReference type="GO" id="GO:0005886">
    <property type="term" value="C:plasma membrane"/>
    <property type="evidence" value="ECO:0007669"/>
    <property type="project" value="UniProtKB-SubCell"/>
</dbReference>
<dbReference type="CDD" id="cd17477">
    <property type="entry name" value="MFS_YcaD_like"/>
    <property type="match status" value="1"/>
</dbReference>
<dbReference type="Pfam" id="PF07690">
    <property type="entry name" value="MFS_1"/>
    <property type="match status" value="1"/>
</dbReference>
<accession>A0A1I2UBU8</accession>
<feature type="transmembrane region" description="Helical" evidence="7">
    <location>
        <begin position="265"/>
        <end position="284"/>
    </location>
</feature>
<evidence type="ECO:0000256" key="2">
    <source>
        <dbReference type="ARBA" id="ARBA00022448"/>
    </source>
</evidence>
<evidence type="ECO:0000256" key="6">
    <source>
        <dbReference type="ARBA" id="ARBA00023136"/>
    </source>
</evidence>
<feature type="transmembrane region" description="Helical" evidence="7">
    <location>
        <begin position="290"/>
        <end position="311"/>
    </location>
</feature>
<keyword evidence="6 7" id="KW-0472">Membrane</keyword>
<comment type="subcellular location">
    <subcellularLocation>
        <location evidence="1">Cell membrane</location>
        <topology evidence="1">Multi-pass membrane protein</topology>
    </subcellularLocation>
</comment>
<dbReference type="EMBL" id="FOOU01000012">
    <property type="protein sequence ID" value="SFG73849.1"/>
    <property type="molecule type" value="Genomic_DNA"/>
</dbReference>
<feature type="domain" description="Major facilitator superfamily (MFS) profile" evidence="8">
    <location>
        <begin position="7"/>
        <end position="380"/>
    </location>
</feature>
<dbReference type="PANTHER" id="PTHR23521:SF2">
    <property type="entry name" value="TRANSPORTER MFS SUPERFAMILY"/>
    <property type="match status" value="1"/>
</dbReference>
<evidence type="ECO:0000313" key="9">
    <source>
        <dbReference type="EMBL" id="SFG73849.1"/>
    </source>
</evidence>
<proteinExistence type="predicted"/>
<feature type="transmembrane region" description="Helical" evidence="7">
    <location>
        <begin position="196"/>
        <end position="215"/>
    </location>
</feature>
<dbReference type="RefSeq" id="WP_090729201.1">
    <property type="nucleotide sequence ID" value="NZ_FOOU01000012.1"/>
</dbReference>